<dbReference type="InterPro" id="IPR041796">
    <property type="entry name" value="Mre11_N"/>
</dbReference>
<dbReference type="NCBIfam" id="TIGR00619">
    <property type="entry name" value="sbcd"/>
    <property type="match status" value="1"/>
</dbReference>
<reference evidence="9 10" key="1">
    <citation type="submission" date="2016-10" db="EMBL/GenBank/DDBJ databases">
        <authorList>
            <person name="de Groot N.N."/>
        </authorList>
    </citation>
    <scope>NUCLEOTIDE SEQUENCE [LARGE SCALE GENOMIC DNA]</scope>
    <source>
        <strain evidence="9 10">CGMCC 1.7054</strain>
    </source>
</reference>
<evidence type="ECO:0000256" key="7">
    <source>
        <dbReference type="SAM" id="MobiDB-lite"/>
    </source>
</evidence>
<evidence type="ECO:0000313" key="10">
    <source>
        <dbReference type="Proteomes" id="UP000198881"/>
    </source>
</evidence>
<feature type="domain" description="Calcineurin-like phosphoesterase" evidence="8">
    <location>
        <begin position="1"/>
        <end position="182"/>
    </location>
</feature>
<dbReference type="GO" id="GO:0004519">
    <property type="term" value="F:endonuclease activity"/>
    <property type="evidence" value="ECO:0007669"/>
    <property type="project" value="UniProtKB-KW"/>
</dbReference>
<evidence type="ECO:0000256" key="4">
    <source>
        <dbReference type="ARBA" id="ARBA00022801"/>
    </source>
</evidence>
<evidence type="ECO:0000259" key="8">
    <source>
        <dbReference type="Pfam" id="PF00149"/>
    </source>
</evidence>
<dbReference type="CDD" id="cd00840">
    <property type="entry name" value="MPP_Mre11_N"/>
    <property type="match status" value="1"/>
</dbReference>
<dbReference type="InterPro" id="IPR004843">
    <property type="entry name" value="Calcineurin-like_PHP"/>
</dbReference>
<keyword evidence="3 6" id="KW-0540">Nuclease</keyword>
<keyword evidence="10" id="KW-1185">Reference proteome</keyword>
<accession>A0A1I7MH05</accession>
<feature type="region of interest" description="Disordered" evidence="7">
    <location>
        <begin position="188"/>
        <end position="219"/>
    </location>
</feature>
<dbReference type="InterPro" id="IPR004593">
    <property type="entry name" value="SbcD"/>
</dbReference>
<comment type="function">
    <text evidence="6">SbcCD cleaves DNA hairpin structures. These structures can inhibit DNA replication and are intermediates in certain DNA recombination reactions. The complex acts as a 3'-&gt;5' double strand exonuclease that can open hairpins. It also has a 5' single-strand endonuclease activity.</text>
</comment>
<dbReference type="InterPro" id="IPR050535">
    <property type="entry name" value="DNA_Repair-Maintenance_Comp"/>
</dbReference>
<name>A0A1I7MH05_9MICC</name>
<dbReference type="SUPFAM" id="SSF56300">
    <property type="entry name" value="Metallo-dependent phosphatases"/>
    <property type="match status" value="1"/>
</dbReference>
<dbReference type="PANTHER" id="PTHR30337">
    <property type="entry name" value="COMPONENT OF ATP-DEPENDENT DSDNA EXONUCLEASE"/>
    <property type="match status" value="1"/>
</dbReference>
<dbReference type="Gene3D" id="3.60.21.10">
    <property type="match status" value="1"/>
</dbReference>
<dbReference type="InterPro" id="IPR029052">
    <property type="entry name" value="Metallo-depent_PP-like"/>
</dbReference>
<dbReference type="RefSeq" id="WP_091695337.1">
    <property type="nucleotide sequence ID" value="NZ_FPCG01000002.1"/>
</dbReference>
<proteinExistence type="inferred from homology"/>
<comment type="subunit">
    <text evidence="6">Heterodimer of SbcC and SbcD.</text>
</comment>
<organism evidence="9 10">
    <name type="scientific">Micrococcus terreus</name>
    <dbReference type="NCBI Taxonomy" id="574650"/>
    <lineage>
        <taxon>Bacteria</taxon>
        <taxon>Bacillati</taxon>
        <taxon>Actinomycetota</taxon>
        <taxon>Actinomycetes</taxon>
        <taxon>Micrococcales</taxon>
        <taxon>Micrococcaceae</taxon>
        <taxon>Micrococcus</taxon>
    </lineage>
</organism>
<dbReference type="PANTHER" id="PTHR30337:SF0">
    <property type="entry name" value="NUCLEASE SBCCD SUBUNIT D"/>
    <property type="match status" value="1"/>
</dbReference>
<comment type="similarity">
    <text evidence="1 6">Belongs to the SbcD family.</text>
</comment>
<evidence type="ECO:0000256" key="2">
    <source>
        <dbReference type="ARBA" id="ARBA00013365"/>
    </source>
</evidence>
<keyword evidence="6" id="KW-0233">DNA recombination</keyword>
<dbReference type="EMBL" id="FPCG01000002">
    <property type="protein sequence ID" value="SFV21160.1"/>
    <property type="molecule type" value="Genomic_DNA"/>
</dbReference>
<sequence>MLILHTSDWHIGRSFHGTGLLDAQREVLSQMAQTVRDRGVDLVLVAGDVYDRALPSADAVQVLDEALAELRKAGAQVVLTSGNHDSAVRLGFGGALMAASGVHVRTRAEQITDPVLAPDPDGGTVAVYGVPYLEPRHQGQQWEVEPHHTAVMQEAMDRVRADSAARAADHPEGLCTVVMAHLFAAGGEGSDSERDIGAEAGSPQGQVTGTAEPDGGHAPQVGGLGQVPLRVFEGIDYTALGHLHGRQRLSETVRYSGSPLPYSFSEHQHRKGGLLISTAGGTVTAVEEVDWSAGRRLAVLRGEVETLLTDPTLAWAEEAWCQITITDAIRPPLAYARLKERFPGLLNFILAPAGGPRRTAGTYAERLRRAEGDDLALCTGFVDHVRGRPATSGETELLRQALAAARQEQSA</sequence>
<dbReference type="STRING" id="574650.SAMN04487966_102214"/>
<keyword evidence="5 6" id="KW-0269">Exonuclease</keyword>
<keyword evidence="4 6" id="KW-0378">Hydrolase</keyword>
<evidence type="ECO:0000256" key="6">
    <source>
        <dbReference type="RuleBase" id="RU363069"/>
    </source>
</evidence>
<dbReference type="AlphaFoldDB" id="A0A1I7MH05"/>
<keyword evidence="6" id="KW-0235">DNA replication</keyword>
<dbReference type="Pfam" id="PF00149">
    <property type="entry name" value="Metallophos"/>
    <property type="match status" value="1"/>
</dbReference>
<evidence type="ECO:0000313" key="9">
    <source>
        <dbReference type="EMBL" id="SFV21160.1"/>
    </source>
</evidence>
<evidence type="ECO:0000256" key="3">
    <source>
        <dbReference type="ARBA" id="ARBA00022722"/>
    </source>
</evidence>
<dbReference type="Proteomes" id="UP000198881">
    <property type="component" value="Unassembled WGS sequence"/>
</dbReference>
<evidence type="ECO:0000256" key="5">
    <source>
        <dbReference type="ARBA" id="ARBA00022839"/>
    </source>
</evidence>
<protein>
    <recommendedName>
        <fullName evidence="2 6">Nuclease SbcCD subunit D</fullName>
    </recommendedName>
</protein>
<dbReference type="GO" id="GO:0006260">
    <property type="term" value="P:DNA replication"/>
    <property type="evidence" value="ECO:0007669"/>
    <property type="project" value="UniProtKB-KW"/>
</dbReference>
<gene>
    <name evidence="6" type="primary">sbcD</name>
    <name evidence="9" type="ORF">SAMN04487966_102214</name>
</gene>
<evidence type="ECO:0000256" key="1">
    <source>
        <dbReference type="ARBA" id="ARBA00010555"/>
    </source>
</evidence>
<dbReference type="OrthoDB" id="9773856at2"/>
<dbReference type="GO" id="GO:0008408">
    <property type="term" value="F:3'-5' exonuclease activity"/>
    <property type="evidence" value="ECO:0007669"/>
    <property type="project" value="InterPro"/>
</dbReference>
<keyword evidence="6" id="KW-0255">Endonuclease</keyword>
<dbReference type="GO" id="GO:0006310">
    <property type="term" value="P:DNA recombination"/>
    <property type="evidence" value="ECO:0007669"/>
    <property type="project" value="UniProtKB-KW"/>
</dbReference>